<dbReference type="AlphaFoldDB" id="A0A0N8H7U0"/>
<dbReference type="Pfam" id="PF00107">
    <property type="entry name" value="ADH_zinc_N"/>
    <property type="match status" value="1"/>
</dbReference>
<dbReference type="OrthoDB" id="3509362at2759"/>
<sequence>MASHTVFRLTSRDGFDGLQAFQEPIPTIGKYEVLVKVRSVALNYRDVAIANSTYPVFVKDQVVPCSDMAGEVTQVGDLVNNIAVGDSVISPVSSVFLYGCAKDHENTLGGPADGVLREYIAFPAHAVIKLPKSSHSFSQWAALVTTGSTAWNALYGYESLKPGQTVLVLGTGGVSLTALILAKAAGAKTIITSSSDKKLEYVKAKYGADHTINYNTHPDWDVEVQRITNGQGVDNVIEVGGLGTIQRSFQSIGWGGVVSNIGYLTDLPPDKLPNVTWLTLVKGAVLRGVLAGSKQQLEEAVRCMASQELAMPVDKTFGFNREEIIAALKCVSSGDFIGKVCINLD</sequence>
<evidence type="ECO:0000259" key="1">
    <source>
        <dbReference type="SMART" id="SM00829"/>
    </source>
</evidence>
<dbReference type="InterPro" id="IPR011032">
    <property type="entry name" value="GroES-like_sf"/>
</dbReference>
<dbReference type="InterPro" id="IPR036291">
    <property type="entry name" value="NAD(P)-bd_dom_sf"/>
</dbReference>
<feature type="domain" description="Enoyl reductase (ER)" evidence="1">
    <location>
        <begin position="14"/>
        <end position="342"/>
    </location>
</feature>
<dbReference type="PANTHER" id="PTHR45033:SF2">
    <property type="entry name" value="ZINC-TYPE ALCOHOL DEHYDROGENASE-LIKE PROTEIN C1773.06C"/>
    <property type="match status" value="1"/>
</dbReference>
<dbReference type="CDD" id="cd08276">
    <property type="entry name" value="MDR7"/>
    <property type="match status" value="1"/>
</dbReference>
<dbReference type="STRING" id="78410.A0A0N8H7U0"/>
<name>A0A0N8H7U0_9HYPO</name>
<proteinExistence type="predicted"/>
<dbReference type="InterPro" id="IPR013154">
    <property type="entry name" value="ADH-like_N"/>
</dbReference>
<dbReference type="SUPFAM" id="SSF50129">
    <property type="entry name" value="GroES-like"/>
    <property type="match status" value="1"/>
</dbReference>
<dbReference type="SMART" id="SM00829">
    <property type="entry name" value="PKS_ER"/>
    <property type="match status" value="1"/>
</dbReference>
<dbReference type="SUPFAM" id="SSF51735">
    <property type="entry name" value="NAD(P)-binding Rossmann-fold domains"/>
    <property type="match status" value="1"/>
</dbReference>
<dbReference type="PANTHER" id="PTHR45033">
    <property type="match status" value="1"/>
</dbReference>
<dbReference type="Gene3D" id="3.40.50.720">
    <property type="entry name" value="NAD(P)-binding Rossmann-like Domain"/>
    <property type="match status" value="1"/>
</dbReference>
<dbReference type="Proteomes" id="UP000050424">
    <property type="component" value="Unassembled WGS sequence"/>
</dbReference>
<keyword evidence="3" id="KW-1185">Reference proteome</keyword>
<dbReference type="InterPro" id="IPR020843">
    <property type="entry name" value="ER"/>
</dbReference>
<protein>
    <recommendedName>
        <fullName evidence="1">Enoyl reductase (ER) domain-containing protein</fullName>
    </recommendedName>
</protein>
<dbReference type="InterPro" id="IPR013149">
    <property type="entry name" value="ADH-like_C"/>
</dbReference>
<dbReference type="Gene3D" id="3.90.180.10">
    <property type="entry name" value="Medium-chain alcohol dehydrogenases, catalytic domain"/>
    <property type="match status" value="1"/>
</dbReference>
<gene>
    <name evidence="2" type="ORF">AK830_g3871</name>
</gene>
<dbReference type="InterPro" id="IPR052711">
    <property type="entry name" value="Zinc_ADH-like"/>
</dbReference>
<evidence type="ECO:0000313" key="2">
    <source>
        <dbReference type="EMBL" id="KPM42708.1"/>
    </source>
</evidence>
<dbReference type="EMBL" id="LKCW01000044">
    <property type="protein sequence ID" value="KPM42708.1"/>
    <property type="molecule type" value="Genomic_DNA"/>
</dbReference>
<comment type="caution">
    <text evidence="2">The sequence shown here is derived from an EMBL/GenBank/DDBJ whole genome shotgun (WGS) entry which is preliminary data.</text>
</comment>
<dbReference type="Pfam" id="PF08240">
    <property type="entry name" value="ADH_N"/>
    <property type="match status" value="1"/>
</dbReference>
<dbReference type="GO" id="GO:0016491">
    <property type="term" value="F:oxidoreductase activity"/>
    <property type="evidence" value="ECO:0007669"/>
    <property type="project" value="InterPro"/>
</dbReference>
<organism evidence="2 3">
    <name type="scientific">Neonectria ditissima</name>
    <dbReference type="NCBI Taxonomy" id="78410"/>
    <lineage>
        <taxon>Eukaryota</taxon>
        <taxon>Fungi</taxon>
        <taxon>Dikarya</taxon>
        <taxon>Ascomycota</taxon>
        <taxon>Pezizomycotina</taxon>
        <taxon>Sordariomycetes</taxon>
        <taxon>Hypocreomycetidae</taxon>
        <taxon>Hypocreales</taxon>
        <taxon>Nectriaceae</taxon>
        <taxon>Neonectria</taxon>
    </lineage>
</organism>
<accession>A0A0N8H7U0</accession>
<evidence type="ECO:0000313" key="3">
    <source>
        <dbReference type="Proteomes" id="UP000050424"/>
    </source>
</evidence>
<reference evidence="2 3" key="1">
    <citation type="submission" date="2015-09" db="EMBL/GenBank/DDBJ databases">
        <title>Draft genome of a European isolate of the apple canker pathogen Neonectria ditissima.</title>
        <authorList>
            <person name="Gomez-Cortecero A."/>
            <person name="Harrison R.J."/>
            <person name="Armitage A.D."/>
        </authorList>
    </citation>
    <scope>NUCLEOTIDE SEQUENCE [LARGE SCALE GENOMIC DNA]</scope>
    <source>
        <strain evidence="2 3">R09/05</strain>
    </source>
</reference>